<dbReference type="RefSeq" id="WP_171597580.1">
    <property type="nucleotide sequence ID" value="NZ_RZNH01000073.1"/>
</dbReference>
<keyword evidence="1" id="KW-0732">Signal</keyword>
<evidence type="ECO:0000313" key="3">
    <source>
        <dbReference type="Proteomes" id="UP000732105"/>
    </source>
</evidence>
<dbReference type="EMBL" id="RZNH01000073">
    <property type="protein sequence ID" value="NOU62331.1"/>
    <property type="molecule type" value="Genomic_DNA"/>
</dbReference>
<keyword evidence="3" id="KW-1185">Reference proteome</keyword>
<protein>
    <recommendedName>
        <fullName evidence="4">Lipoprotein</fullName>
    </recommendedName>
</protein>
<sequence length="117" mass="13468">MTRIIIASIFLLVFTSCNMTSDTQNLRADIQADTILILKKISKQGNIWGIDIKINGDFDDTITLIHTNGKNVAYHYKLIGGIDTTYHTDWYSDSCLVKFENIKEPIKDLQIEYEFFD</sequence>
<evidence type="ECO:0000313" key="2">
    <source>
        <dbReference type="EMBL" id="NOU62331.1"/>
    </source>
</evidence>
<accession>A0ABX1X256</accession>
<evidence type="ECO:0008006" key="4">
    <source>
        <dbReference type="Google" id="ProtNLM"/>
    </source>
</evidence>
<dbReference type="Proteomes" id="UP000732105">
    <property type="component" value="Unassembled WGS sequence"/>
</dbReference>
<evidence type="ECO:0000256" key="1">
    <source>
        <dbReference type="SAM" id="SignalP"/>
    </source>
</evidence>
<name>A0ABX1X256_9BACT</name>
<feature type="chain" id="PRO_5045814553" description="Lipoprotein" evidence="1">
    <location>
        <begin position="20"/>
        <end position="117"/>
    </location>
</feature>
<reference evidence="2 3" key="1">
    <citation type="submission" date="2018-12" db="EMBL/GenBank/DDBJ databases">
        <title>Marinifilum JC070 sp. nov., a marine bacterium isolated from Yongle Blue Hole in the South China Sea.</title>
        <authorList>
            <person name="Fu T."/>
        </authorList>
    </citation>
    <scope>NUCLEOTIDE SEQUENCE [LARGE SCALE GENOMIC DNA]</scope>
    <source>
        <strain evidence="2 3">JC070</strain>
    </source>
</reference>
<dbReference type="PROSITE" id="PS51257">
    <property type="entry name" value="PROKAR_LIPOPROTEIN"/>
    <property type="match status" value="1"/>
</dbReference>
<comment type="caution">
    <text evidence="2">The sequence shown here is derived from an EMBL/GenBank/DDBJ whole genome shotgun (WGS) entry which is preliminary data.</text>
</comment>
<feature type="signal peptide" evidence="1">
    <location>
        <begin position="1"/>
        <end position="19"/>
    </location>
</feature>
<gene>
    <name evidence="2" type="ORF">ELS83_21305</name>
</gene>
<organism evidence="2 3">
    <name type="scientific">Marinifilum caeruleilacunae</name>
    <dbReference type="NCBI Taxonomy" id="2499076"/>
    <lineage>
        <taxon>Bacteria</taxon>
        <taxon>Pseudomonadati</taxon>
        <taxon>Bacteroidota</taxon>
        <taxon>Bacteroidia</taxon>
        <taxon>Marinilabiliales</taxon>
        <taxon>Marinifilaceae</taxon>
    </lineage>
</organism>
<proteinExistence type="predicted"/>